<comment type="caution">
    <text evidence="3">The sequence shown here is derived from an EMBL/GenBank/DDBJ whole genome shotgun (WGS) entry which is preliminary data.</text>
</comment>
<feature type="region of interest" description="Disordered" evidence="1">
    <location>
        <begin position="204"/>
        <end position="231"/>
    </location>
</feature>
<protein>
    <submittedName>
        <fullName evidence="3">Teneurin-3 isoform X1</fullName>
    </submittedName>
</protein>
<dbReference type="Pfam" id="PF06484">
    <property type="entry name" value="Ten_N"/>
    <property type="match status" value="1"/>
</dbReference>
<keyword evidence="4" id="KW-1185">Reference proteome</keyword>
<feature type="compositionally biased region" description="Polar residues" evidence="1">
    <location>
        <begin position="59"/>
        <end position="73"/>
    </location>
</feature>
<dbReference type="InterPro" id="IPR009471">
    <property type="entry name" value="Ten_N"/>
</dbReference>
<evidence type="ECO:0000259" key="2">
    <source>
        <dbReference type="PROSITE" id="PS51361"/>
    </source>
</evidence>
<accession>A0A498L838</accession>
<feature type="domain" description="Teneurin N-terminal" evidence="2">
    <location>
        <begin position="1"/>
        <end position="143"/>
    </location>
</feature>
<feature type="region of interest" description="Disordered" evidence="1">
    <location>
        <begin position="1"/>
        <end position="94"/>
    </location>
</feature>
<evidence type="ECO:0000313" key="3">
    <source>
        <dbReference type="EMBL" id="RXN04449.1"/>
    </source>
</evidence>
<reference evidence="3 4" key="1">
    <citation type="submission" date="2018-03" db="EMBL/GenBank/DDBJ databases">
        <title>Draft genome sequence of Rohu Carp (Labeo rohita).</title>
        <authorList>
            <person name="Das P."/>
            <person name="Kushwaha B."/>
            <person name="Joshi C.G."/>
            <person name="Kumar D."/>
            <person name="Nagpure N.S."/>
            <person name="Sahoo L."/>
            <person name="Das S.P."/>
            <person name="Bit A."/>
            <person name="Patnaik S."/>
            <person name="Meher P.K."/>
            <person name="Jayasankar P."/>
            <person name="Koringa P.G."/>
            <person name="Patel N.V."/>
            <person name="Hinsu A.T."/>
            <person name="Kumar R."/>
            <person name="Pandey M."/>
            <person name="Agarwal S."/>
            <person name="Srivastava S."/>
            <person name="Singh M."/>
            <person name="Iquebal M.A."/>
            <person name="Jaiswal S."/>
            <person name="Angadi U.B."/>
            <person name="Kumar N."/>
            <person name="Raza M."/>
            <person name="Shah T.M."/>
            <person name="Rai A."/>
            <person name="Jena J.K."/>
        </authorList>
    </citation>
    <scope>NUCLEOTIDE SEQUENCE [LARGE SCALE GENOMIC DNA]</scope>
    <source>
        <strain evidence="3">DASCIFA01</strain>
        <tissue evidence="3">Testis</tissue>
    </source>
</reference>
<name>A0A498L838_LABRO</name>
<dbReference type="Proteomes" id="UP000290572">
    <property type="component" value="Unassembled WGS sequence"/>
</dbReference>
<proteinExistence type="predicted"/>
<dbReference type="GO" id="GO:0016020">
    <property type="term" value="C:membrane"/>
    <property type="evidence" value="ECO:0007669"/>
    <property type="project" value="InterPro"/>
</dbReference>
<feature type="compositionally biased region" description="Polar residues" evidence="1">
    <location>
        <begin position="1"/>
        <end position="11"/>
    </location>
</feature>
<gene>
    <name evidence="3" type="ORF">ROHU_012940</name>
</gene>
<evidence type="ECO:0000313" key="4">
    <source>
        <dbReference type="Proteomes" id="UP000290572"/>
    </source>
</evidence>
<dbReference type="PROSITE" id="PS51361">
    <property type="entry name" value="TENEURIN_N"/>
    <property type="match status" value="1"/>
</dbReference>
<organism evidence="3 4">
    <name type="scientific">Labeo rohita</name>
    <name type="common">Indian major carp</name>
    <name type="synonym">Cyprinus rohita</name>
    <dbReference type="NCBI Taxonomy" id="84645"/>
    <lineage>
        <taxon>Eukaryota</taxon>
        <taxon>Metazoa</taxon>
        <taxon>Chordata</taxon>
        <taxon>Craniata</taxon>
        <taxon>Vertebrata</taxon>
        <taxon>Euteleostomi</taxon>
        <taxon>Actinopterygii</taxon>
        <taxon>Neopterygii</taxon>
        <taxon>Teleostei</taxon>
        <taxon>Ostariophysi</taxon>
        <taxon>Cypriniformes</taxon>
        <taxon>Cyprinidae</taxon>
        <taxon>Labeoninae</taxon>
        <taxon>Labeonini</taxon>
        <taxon>Labeo</taxon>
    </lineage>
</organism>
<sequence>MPSSLSSPSVTEHSHSQPPSPNLHDNQSSVLSNATTQAAQDSDSEEEYTAALYRPVTQPALSHSCNEQPSNQHQQGQSVLPPVPPPHKQQPSVTALNHNSLSSRRNVSPAPPAALPAELQTTPESVPLQDSWVLGSNVPLESRKLAKQAVLENGHDNLIEMDVFPPVCHEGGYGDGYVLLSLLMVPAADAKPNTEPTKVLNLQTPLPTSLHPIPDTPKQKASAEPTKWPEPHIEPTEFRQSSRALVQPPIVYLFPCSVGR</sequence>
<dbReference type="GO" id="GO:0007165">
    <property type="term" value="P:signal transduction"/>
    <property type="evidence" value="ECO:0007669"/>
    <property type="project" value="InterPro"/>
</dbReference>
<dbReference type="EMBL" id="QBIY01013442">
    <property type="protein sequence ID" value="RXN04449.1"/>
    <property type="molecule type" value="Genomic_DNA"/>
</dbReference>
<dbReference type="STRING" id="84645.A0A498L838"/>
<evidence type="ECO:0000256" key="1">
    <source>
        <dbReference type="SAM" id="MobiDB-lite"/>
    </source>
</evidence>
<feature type="compositionally biased region" description="Polar residues" evidence="1">
    <location>
        <begin position="23"/>
        <end position="41"/>
    </location>
</feature>
<dbReference type="AlphaFoldDB" id="A0A498L838"/>